<dbReference type="GO" id="GO:0007165">
    <property type="term" value="P:signal transduction"/>
    <property type="evidence" value="ECO:0007669"/>
    <property type="project" value="UniProtKB-KW"/>
</dbReference>
<evidence type="ECO:0000256" key="4">
    <source>
        <dbReference type="ARBA" id="ARBA00022725"/>
    </source>
</evidence>
<evidence type="ECO:0000256" key="9">
    <source>
        <dbReference type="RuleBase" id="RU351113"/>
    </source>
</evidence>
<evidence type="ECO:0000256" key="7">
    <source>
        <dbReference type="ARBA" id="ARBA00023170"/>
    </source>
</evidence>
<feature type="transmembrane region" description="Helical" evidence="9">
    <location>
        <begin position="174"/>
        <end position="195"/>
    </location>
</feature>
<keyword evidence="10" id="KW-1185">Reference proteome</keyword>
<evidence type="ECO:0000313" key="11">
    <source>
        <dbReference type="RefSeq" id="XP_028043518.1"/>
    </source>
</evidence>
<keyword evidence="2 9" id="KW-0716">Sensory transduction</keyword>
<evidence type="ECO:0000313" key="10">
    <source>
        <dbReference type="Proteomes" id="UP000504629"/>
    </source>
</evidence>
<organism evidence="10 11">
    <name type="scientific">Bombyx mandarina</name>
    <name type="common">Wild silk moth</name>
    <name type="synonym">Wild silkworm</name>
    <dbReference type="NCBI Taxonomy" id="7092"/>
    <lineage>
        <taxon>Eukaryota</taxon>
        <taxon>Metazoa</taxon>
        <taxon>Ecdysozoa</taxon>
        <taxon>Arthropoda</taxon>
        <taxon>Hexapoda</taxon>
        <taxon>Insecta</taxon>
        <taxon>Pterygota</taxon>
        <taxon>Neoptera</taxon>
        <taxon>Endopterygota</taxon>
        <taxon>Lepidoptera</taxon>
        <taxon>Glossata</taxon>
        <taxon>Ditrysia</taxon>
        <taxon>Bombycoidea</taxon>
        <taxon>Bombycidae</taxon>
        <taxon>Bombycinae</taxon>
        <taxon>Bombyx</taxon>
    </lineage>
</organism>
<name>A0A6J2KPP9_BOMMA</name>
<evidence type="ECO:0000256" key="8">
    <source>
        <dbReference type="ARBA" id="ARBA00023224"/>
    </source>
</evidence>
<feature type="transmembrane region" description="Helical" evidence="9">
    <location>
        <begin position="119"/>
        <end position="141"/>
    </location>
</feature>
<dbReference type="GO" id="GO:0004984">
    <property type="term" value="F:olfactory receptor activity"/>
    <property type="evidence" value="ECO:0007669"/>
    <property type="project" value="InterPro"/>
</dbReference>
<keyword evidence="6 9" id="KW-0472">Membrane</keyword>
<dbReference type="KEGG" id="bman:114252989"/>
<sequence>MDIPKFEELLKQIKMNFWLMGIPFDNPKIQIRYYVLLLPLSLMLIEEIAFFGSRMSSENFLELTQLAPCICIGVLSVLKILALTVKRQKIYELTQNLECLHKIILNDTRKTELVRKNLVLIKFITKYFFVLNAVLIFVYNFSSPVIIAYNYIVSNEVQFVLPYAVLLPFKTDSWIPWLIVYVYSIFCGFTCVLYYATVDVLYCVLTSLVCNNFSLISFKLQKVNRNTAHLLKEVVKEQQYVLKLAEDLENIFTAPNLFNVLIGSVEICALGFNLMIGDLTQIPGCILFLSSVLLQILIMSVFGENLISESSRIAEAAFLCKWYEMDQKSKKTILTIMIRSHKPKKLTAYKFSVIGYGSFSKIISTSWSYFTILRTVYTPPGTKFQDDL</sequence>
<dbReference type="Proteomes" id="UP000504629">
    <property type="component" value="Unplaced"/>
</dbReference>
<comment type="similarity">
    <text evidence="9">Belongs to the insect chemoreceptor superfamily. Heteromeric odorant receptor channel (TC 1.A.69) family.</text>
</comment>
<proteinExistence type="inferred from homology"/>
<feature type="transmembrane region" description="Helical" evidence="9">
    <location>
        <begin position="65"/>
        <end position="85"/>
    </location>
</feature>
<dbReference type="GeneID" id="114252989"/>
<dbReference type="AlphaFoldDB" id="A0A6J2KPP9"/>
<feature type="transmembrane region" description="Helical" evidence="9">
    <location>
        <begin position="33"/>
        <end position="53"/>
    </location>
</feature>
<reference evidence="11" key="1">
    <citation type="submission" date="2025-08" db="UniProtKB">
        <authorList>
            <consortium name="RefSeq"/>
        </authorList>
    </citation>
    <scope>IDENTIFICATION</scope>
    <source>
        <tissue evidence="11">Silk gland</tissue>
    </source>
</reference>
<dbReference type="InterPro" id="IPR004117">
    <property type="entry name" value="7tm6_olfct_rcpt"/>
</dbReference>
<evidence type="ECO:0000256" key="1">
    <source>
        <dbReference type="ARBA" id="ARBA00004141"/>
    </source>
</evidence>
<evidence type="ECO:0000256" key="6">
    <source>
        <dbReference type="ARBA" id="ARBA00023136"/>
    </source>
</evidence>
<feature type="transmembrane region" description="Helical" evidence="9">
    <location>
        <begin position="147"/>
        <end position="167"/>
    </location>
</feature>
<evidence type="ECO:0000256" key="5">
    <source>
        <dbReference type="ARBA" id="ARBA00022989"/>
    </source>
</evidence>
<keyword evidence="3 9" id="KW-0812">Transmembrane</keyword>
<dbReference type="GO" id="GO:0005886">
    <property type="term" value="C:plasma membrane"/>
    <property type="evidence" value="ECO:0007669"/>
    <property type="project" value="UniProtKB-SubCell"/>
</dbReference>
<keyword evidence="4 9" id="KW-0552">Olfaction</keyword>
<dbReference type="PANTHER" id="PTHR21137:SF44">
    <property type="entry name" value="ODORANT RECEPTOR 13A-RELATED"/>
    <property type="match status" value="1"/>
</dbReference>
<keyword evidence="7 9" id="KW-0675">Receptor</keyword>
<comment type="subcellular location">
    <subcellularLocation>
        <location evidence="9">Cell membrane</location>
        <topology evidence="9">Multi-pass membrane protein</topology>
    </subcellularLocation>
    <subcellularLocation>
        <location evidence="1">Membrane</location>
        <topology evidence="1">Multi-pass membrane protein</topology>
    </subcellularLocation>
</comment>
<gene>
    <name evidence="11" type="primary">LOC114252989</name>
</gene>
<dbReference type="PANTHER" id="PTHR21137">
    <property type="entry name" value="ODORANT RECEPTOR"/>
    <property type="match status" value="1"/>
</dbReference>
<evidence type="ECO:0000256" key="3">
    <source>
        <dbReference type="ARBA" id="ARBA00022692"/>
    </source>
</evidence>
<comment type="caution">
    <text evidence="9">Lacks conserved residue(s) required for the propagation of feature annotation.</text>
</comment>
<dbReference type="OrthoDB" id="7540137at2759"/>
<dbReference type="GO" id="GO:0005549">
    <property type="term" value="F:odorant binding"/>
    <property type="evidence" value="ECO:0007669"/>
    <property type="project" value="InterPro"/>
</dbReference>
<accession>A0A6J2KPP9</accession>
<dbReference type="CTD" id="778524"/>
<keyword evidence="5 9" id="KW-1133">Transmembrane helix</keyword>
<keyword evidence="8 9" id="KW-0807">Transducer</keyword>
<evidence type="ECO:0000256" key="2">
    <source>
        <dbReference type="ARBA" id="ARBA00022606"/>
    </source>
</evidence>
<dbReference type="RefSeq" id="XP_028043518.1">
    <property type="nucleotide sequence ID" value="XM_028187717.1"/>
</dbReference>
<feature type="transmembrane region" description="Helical" evidence="9">
    <location>
        <begin position="281"/>
        <end position="302"/>
    </location>
</feature>
<dbReference type="Pfam" id="PF02949">
    <property type="entry name" value="7tm_6"/>
    <property type="match status" value="1"/>
</dbReference>
<protein>
    <recommendedName>
        <fullName evidence="9">Odorant receptor</fullName>
    </recommendedName>
</protein>